<keyword evidence="2 6" id="KW-0812">Transmembrane</keyword>
<reference evidence="8 9" key="1">
    <citation type="journal article" date="2024" name="BMC Genomics">
        <title>De novo assembly and annotation of Popillia japonica's genome with initial clues to its potential as an invasive pest.</title>
        <authorList>
            <person name="Cucini C."/>
            <person name="Boschi S."/>
            <person name="Funari R."/>
            <person name="Cardaioli E."/>
            <person name="Iannotti N."/>
            <person name="Marturano G."/>
            <person name="Paoli F."/>
            <person name="Bruttini M."/>
            <person name="Carapelli A."/>
            <person name="Frati F."/>
            <person name="Nardi F."/>
        </authorList>
    </citation>
    <scope>NUCLEOTIDE SEQUENCE [LARGE SCALE GENOMIC DNA]</scope>
    <source>
        <strain evidence="8">DMR45628</strain>
    </source>
</reference>
<proteinExistence type="predicted"/>
<keyword evidence="5 6" id="KW-0472">Membrane</keyword>
<evidence type="ECO:0000256" key="2">
    <source>
        <dbReference type="ARBA" id="ARBA00022692"/>
    </source>
</evidence>
<dbReference type="GO" id="GO:0031966">
    <property type="term" value="C:mitochondrial membrane"/>
    <property type="evidence" value="ECO:0007669"/>
    <property type="project" value="UniProtKB-SubCell"/>
</dbReference>
<dbReference type="InterPro" id="IPR007667">
    <property type="entry name" value="Hypoxia_induced_domain"/>
</dbReference>
<dbReference type="PROSITE" id="PS51503">
    <property type="entry name" value="HIG1"/>
    <property type="match status" value="1"/>
</dbReference>
<keyword evidence="4" id="KW-0496">Mitochondrion</keyword>
<comment type="subcellular location">
    <subcellularLocation>
        <location evidence="1">Mitochondrion membrane</location>
    </subcellularLocation>
</comment>
<evidence type="ECO:0000256" key="4">
    <source>
        <dbReference type="ARBA" id="ARBA00023128"/>
    </source>
</evidence>
<organism evidence="8 9">
    <name type="scientific">Popillia japonica</name>
    <name type="common">Japanese beetle</name>
    <dbReference type="NCBI Taxonomy" id="7064"/>
    <lineage>
        <taxon>Eukaryota</taxon>
        <taxon>Metazoa</taxon>
        <taxon>Ecdysozoa</taxon>
        <taxon>Arthropoda</taxon>
        <taxon>Hexapoda</taxon>
        <taxon>Insecta</taxon>
        <taxon>Pterygota</taxon>
        <taxon>Neoptera</taxon>
        <taxon>Endopterygota</taxon>
        <taxon>Coleoptera</taxon>
        <taxon>Polyphaga</taxon>
        <taxon>Scarabaeiformia</taxon>
        <taxon>Scarabaeidae</taxon>
        <taxon>Rutelinae</taxon>
        <taxon>Popillia</taxon>
    </lineage>
</organism>
<dbReference type="PANTHER" id="PTHR12297:SF3">
    <property type="entry name" value="HIG1 DOMAIN FAMILY MEMBER 1A"/>
    <property type="match status" value="1"/>
</dbReference>
<sequence length="144" mass="15999">MSTFSISATSLVGKISIYKTFCNVELTYCLAVIVESGECHTHTRGQLFYQINMELQKPIFMYEEESQAEKLARKSKETPIFPIAITALAAAVGFGAYKFNKRGKMSPSVFLMQLRVGAQGIAVGALTLGLLYTMINEHILKKKH</sequence>
<dbReference type="InterPro" id="IPR050355">
    <property type="entry name" value="RCF1"/>
</dbReference>
<dbReference type="AlphaFoldDB" id="A0AAW1N2N8"/>
<feature type="transmembrane region" description="Helical" evidence="6">
    <location>
        <begin position="117"/>
        <end position="135"/>
    </location>
</feature>
<evidence type="ECO:0000256" key="1">
    <source>
        <dbReference type="ARBA" id="ARBA00004325"/>
    </source>
</evidence>
<evidence type="ECO:0000256" key="3">
    <source>
        <dbReference type="ARBA" id="ARBA00022989"/>
    </source>
</evidence>
<evidence type="ECO:0000256" key="5">
    <source>
        <dbReference type="ARBA" id="ARBA00023136"/>
    </source>
</evidence>
<gene>
    <name evidence="8" type="ORF">QE152_g3790</name>
</gene>
<evidence type="ECO:0000256" key="6">
    <source>
        <dbReference type="SAM" id="Phobius"/>
    </source>
</evidence>
<evidence type="ECO:0000313" key="8">
    <source>
        <dbReference type="EMBL" id="KAK9752936.1"/>
    </source>
</evidence>
<evidence type="ECO:0000313" key="9">
    <source>
        <dbReference type="Proteomes" id="UP001458880"/>
    </source>
</evidence>
<dbReference type="EMBL" id="JASPKY010000016">
    <property type="protein sequence ID" value="KAK9752936.1"/>
    <property type="molecule type" value="Genomic_DNA"/>
</dbReference>
<comment type="caution">
    <text evidence="8">The sequence shown here is derived from an EMBL/GenBank/DDBJ whole genome shotgun (WGS) entry which is preliminary data.</text>
</comment>
<keyword evidence="9" id="KW-1185">Reference proteome</keyword>
<protein>
    <submittedName>
        <fullName evidence="8">Hypoxia induced protein conserved region</fullName>
    </submittedName>
</protein>
<accession>A0AAW1N2N8</accession>
<feature type="transmembrane region" description="Helical" evidence="6">
    <location>
        <begin position="80"/>
        <end position="97"/>
    </location>
</feature>
<dbReference type="GO" id="GO:0097250">
    <property type="term" value="P:mitochondrial respirasome assembly"/>
    <property type="evidence" value="ECO:0007669"/>
    <property type="project" value="TreeGrafter"/>
</dbReference>
<dbReference type="Pfam" id="PF04588">
    <property type="entry name" value="HIG_1_N"/>
    <property type="match status" value="1"/>
</dbReference>
<dbReference type="Gene3D" id="6.10.140.1320">
    <property type="match status" value="1"/>
</dbReference>
<dbReference type="Proteomes" id="UP001458880">
    <property type="component" value="Unassembled WGS sequence"/>
</dbReference>
<keyword evidence="3 6" id="KW-1133">Transmembrane helix</keyword>
<name>A0AAW1N2N8_POPJA</name>
<feature type="domain" description="HIG1" evidence="7">
    <location>
        <begin position="52"/>
        <end position="144"/>
    </location>
</feature>
<dbReference type="PANTHER" id="PTHR12297">
    <property type="entry name" value="HYPOXIA-INDUCBILE GENE 1 HIG1 -RELATED"/>
    <property type="match status" value="1"/>
</dbReference>
<evidence type="ECO:0000259" key="7">
    <source>
        <dbReference type="PROSITE" id="PS51503"/>
    </source>
</evidence>